<evidence type="ECO:0000313" key="1">
    <source>
        <dbReference type="EMBL" id="KAI5350859.1"/>
    </source>
</evidence>
<protein>
    <submittedName>
        <fullName evidence="1">Uncharacterized protein</fullName>
    </submittedName>
</protein>
<evidence type="ECO:0000313" key="2">
    <source>
        <dbReference type="Proteomes" id="UP001054821"/>
    </source>
</evidence>
<gene>
    <name evidence="1" type="ORF">L3X38_003750</name>
</gene>
<name>A0AAD4ZMN6_PRUDU</name>
<dbReference type="InterPro" id="IPR017072">
    <property type="entry name" value="TF_Spt6"/>
</dbReference>
<dbReference type="GO" id="GO:0140673">
    <property type="term" value="P:transcription elongation-coupled chromatin remodeling"/>
    <property type="evidence" value="ECO:0007669"/>
    <property type="project" value="InterPro"/>
</dbReference>
<dbReference type="Proteomes" id="UP001054821">
    <property type="component" value="Chromosome 1"/>
</dbReference>
<reference evidence="1 2" key="1">
    <citation type="journal article" date="2022" name="G3 (Bethesda)">
        <title>Whole-genome sequence and methylome profiling of the almond [Prunus dulcis (Mill.) D.A. Webb] cultivar 'Nonpareil'.</title>
        <authorList>
            <person name="D'Amico-Willman K.M."/>
            <person name="Ouma W.Z."/>
            <person name="Meulia T."/>
            <person name="Sideli G.M."/>
            <person name="Gradziel T.M."/>
            <person name="Fresnedo-Ramirez J."/>
        </authorList>
    </citation>
    <scope>NUCLEOTIDE SEQUENCE [LARGE SCALE GENOMIC DNA]</scope>
    <source>
        <strain evidence="1">Clone GOH B32 T37-40</strain>
    </source>
</reference>
<comment type="caution">
    <text evidence="1">The sequence shown here is derived from an EMBL/GenBank/DDBJ whole genome shotgun (WGS) entry which is preliminary data.</text>
</comment>
<organism evidence="1 2">
    <name type="scientific">Prunus dulcis</name>
    <name type="common">Almond</name>
    <name type="synonym">Amygdalus dulcis</name>
    <dbReference type="NCBI Taxonomy" id="3755"/>
    <lineage>
        <taxon>Eukaryota</taxon>
        <taxon>Viridiplantae</taxon>
        <taxon>Streptophyta</taxon>
        <taxon>Embryophyta</taxon>
        <taxon>Tracheophyta</taxon>
        <taxon>Spermatophyta</taxon>
        <taxon>Magnoliopsida</taxon>
        <taxon>eudicotyledons</taxon>
        <taxon>Gunneridae</taxon>
        <taxon>Pentapetalae</taxon>
        <taxon>rosids</taxon>
        <taxon>fabids</taxon>
        <taxon>Rosales</taxon>
        <taxon>Rosaceae</taxon>
        <taxon>Amygdaloideae</taxon>
        <taxon>Amygdaleae</taxon>
        <taxon>Prunus</taxon>
    </lineage>
</organism>
<sequence length="187" mass="21620">MDKTFVFDEEDEVMIEQDDEERVCLDDTGLETPTKCSIKSYKELRKVLFIYFKLLAKMTLNSNGRRGDANNCETTVMEVEEEPTEAEADGEVGEEDAMEDFIVNEEFDATGVPVRQTLGVSSSSLHEVDEIFGDVDELLLLRKQGSDSNERRARKLEDEFEPSVLSKKYMTEKDDRFRSLIFRKEFR</sequence>
<dbReference type="PANTHER" id="PTHR10145">
    <property type="entry name" value="TRANSCRIPTION ELONGATION FACTOR SPT6"/>
    <property type="match status" value="1"/>
</dbReference>
<keyword evidence="2" id="KW-1185">Reference proteome</keyword>
<dbReference type="GO" id="GO:0034728">
    <property type="term" value="P:nucleosome organization"/>
    <property type="evidence" value="ECO:0007669"/>
    <property type="project" value="TreeGrafter"/>
</dbReference>
<proteinExistence type="predicted"/>
<dbReference type="PANTHER" id="PTHR10145:SF6">
    <property type="entry name" value="TRANSCRIPTION ELONGATION FACTOR SPT6"/>
    <property type="match status" value="1"/>
</dbReference>
<dbReference type="AlphaFoldDB" id="A0AAD4ZMN6"/>
<dbReference type="GO" id="GO:0008023">
    <property type="term" value="C:transcription elongation factor complex"/>
    <property type="evidence" value="ECO:0007669"/>
    <property type="project" value="TreeGrafter"/>
</dbReference>
<dbReference type="GO" id="GO:0031491">
    <property type="term" value="F:nucleosome binding"/>
    <property type="evidence" value="ECO:0007669"/>
    <property type="project" value="TreeGrafter"/>
</dbReference>
<dbReference type="GO" id="GO:0042393">
    <property type="term" value="F:histone binding"/>
    <property type="evidence" value="ECO:0007669"/>
    <property type="project" value="TreeGrafter"/>
</dbReference>
<dbReference type="EMBL" id="JAJFAZ020000001">
    <property type="protein sequence ID" value="KAI5350859.1"/>
    <property type="molecule type" value="Genomic_DNA"/>
</dbReference>
<accession>A0AAD4ZMN6</accession>